<dbReference type="Gene3D" id="1.20.140.160">
    <property type="match status" value="1"/>
</dbReference>
<evidence type="ECO:0000313" key="2">
    <source>
        <dbReference type="EMBL" id="OJF71175.1"/>
    </source>
</evidence>
<evidence type="ECO:0008006" key="4">
    <source>
        <dbReference type="Google" id="ProtNLM"/>
    </source>
</evidence>
<dbReference type="AlphaFoldDB" id="A0A1L8MKG2"/>
<gene>
    <name evidence="2" type="ORF">A9Q68_10075</name>
</gene>
<comment type="caution">
    <text evidence="2">The sequence shown here is derived from an EMBL/GenBank/DDBJ whole genome shotgun (WGS) entry which is preliminary data.</text>
</comment>
<feature type="region of interest" description="Disordered" evidence="1">
    <location>
        <begin position="32"/>
        <end position="53"/>
    </location>
</feature>
<dbReference type="EMBL" id="LZDD01000004">
    <property type="protein sequence ID" value="OJF71175.1"/>
    <property type="molecule type" value="Genomic_DNA"/>
</dbReference>
<reference evidence="3" key="1">
    <citation type="submission" date="2016-06" db="EMBL/GenBank/DDBJ databases">
        <authorList>
            <person name="de Vries S.P.W."/>
            <person name="Hadjirin N.F."/>
            <person name="Lay E.M."/>
            <person name="Zadoks R.N."/>
            <person name="Peacock S.J."/>
            <person name="Parkhill J."/>
            <person name="Grant A.J."/>
            <person name="Mcdougall S."/>
            <person name="Holmes M.A."/>
        </authorList>
    </citation>
    <scope>NUCLEOTIDE SEQUENCE [LARGE SCALE GENOMIC DNA]</scope>
    <source>
        <strain evidence="3">NZ1587</strain>
    </source>
</reference>
<organism evidence="2 3">
    <name type="scientific">Streptococcus bovimastitidis</name>
    <dbReference type="NCBI Taxonomy" id="1856638"/>
    <lineage>
        <taxon>Bacteria</taxon>
        <taxon>Bacillati</taxon>
        <taxon>Bacillota</taxon>
        <taxon>Bacilli</taxon>
        <taxon>Lactobacillales</taxon>
        <taxon>Streptococcaceae</taxon>
        <taxon>Streptococcus</taxon>
    </lineage>
</organism>
<keyword evidence="3" id="KW-1185">Reference proteome</keyword>
<dbReference type="OrthoDB" id="2222996at2"/>
<dbReference type="Pfam" id="PF07374">
    <property type="entry name" value="DUF1492"/>
    <property type="match status" value="1"/>
</dbReference>
<dbReference type="STRING" id="1856638.A9Q68_10075"/>
<dbReference type="Proteomes" id="UP000182015">
    <property type="component" value="Unassembled WGS sequence"/>
</dbReference>
<feature type="compositionally biased region" description="Basic and acidic residues" evidence="1">
    <location>
        <begin position="38"/>
        <end position="47"/>
    </location>
</feature>
<dbReference type="InterPro" id="IPR010861">
    <property type="entry name" value="DUF1492"/>
</dbReference>
<sequence length="142" mass="16536">MTEDIIFKLKKLRLFDTIIKSKKEELTSLKSGIQRSPKFTDEPKSDSDSNSTENLNIKIIDKAREIEKEISNLYDERSELVAMIDQLNDPIETAVLRLFYVNGMTWKEISIELNGHQKTFQNVRKTGIQNLISIYSQNIHFK</sequence>
<evidence type="ECO:0000313" key="3">
    <source>
        <dbReference type="Proteomes" id="UP000182015"/>
    </source>
</evidence>
<protein>
    <recommendedName>
        <fullName evidence="4">RNA polymerase subunit sigma-70</fullName>
    </recommendedName>
</protein>
<dbReference type="RefSeq" id="WP_071794590.1">
    <property type="nucleotide sequence ID" value="NZ_LZDD01000004.1"/>
</dbReference>
<proteinExistence type="predicted"/>
<accession>A0A1L8MKG2</accession>
<evidence type="ECO:0000256" key="1">
    <source>
        <dbReference type="SAM" id="MobiDB-lite"/>
    </source>
</evidence>
<name>A0A1L8MKG2_9STRE</name>